<keyword evidence="1" id="KW-0805">Transcription regulation</keyword>
<dbReference type="SUPFAM" id="SSF48498">
    <property type="entry name" value="Tetracyclin repressor-like, C-terminal domain"/>
    <property type="match status" value="1"/>
</dbReference>
<dbReference type="Gene3D" id="1.10.357.10">
    <property type="entry name" value="Tetracycline Repressor, domain 2"/>
    <property type="match status" value="1"/>
</dbReference>
<accession>A0A0P9MAX9</accession>
<proteinExistence type="predicted"/>
<dbReference type="SUPFAM" id="SSF46689">
    <property type="entry name" value="Homeodomain-like"/>
    <property type="match status" value="1"/>
</dbReference>
<feature type="domain" description="HTH tetR-type" evidence="5">
    <location>
        <begin position="22"/>
        <end position="82"/>
    </location>
</feature>
<evidence type="ECO:0000256" key="4">
    <source>
        <dbReference type="PROSITE-ProRule" id="PRU00335"/>
    </source>
</evidence>
<keyword evidence="3" id="KW-0804">Transcription</keyword>
<dbReference type="PANTHER" id="PTHR47506:SF7">
    <property type="entry name" value="TRANSCRIPTIONAL REGULATORY PROTEIN"/>
    <property type="match status" value="1"/>
</dbReference>
<dbReference type="Gene3D" id="1.10.10.60">
    <property type="entry name" value="Homeodomain-like"/>
    <property type="match status" value="1"/>
</dbReference>
<evidence type="ECO:0000256" key="3">
    <source>
        <dbReference type="ARBA" id="ARBA00023163"/>
    </source>
</evidence>
<evidence type="ECO:0000313" key="6">
    <source>
        <dbReference type="EMBL" id="KPW88588.1"/>
    </source>
</evidence>
<sequence>MLLHIGPSLETQRMRYALDHKAQTHQRIVKEASMRFRRDGIGATGLQPLMKALGLTHGGFYAHFKSKDDLVEQALSHALDNVKGITSDVFARQDSLSEFIDLYLSIDSRDSPDGGCPLPTMCLELGQRDQPSATTDKIILHLLELFDQSLAQTGAESKSLPVLSTLVGGLVLARSAFNEELSQRILDTTRDYLKQEIKKSAN</sequence>
<dbReference type="InterPro" id="IPR009057">
    <property type="entry name" value="Homeodomain-like_sf"/>
</dbReference>
<protein>
    <submittedName>
        <fullName evidence="6">Transcriptional regulator, TetR family</fullName>
    </submittedName>
</protein>
<dbReference type="PROSITE" id="PS50977">
    <property type="entry name" value="HTH_TETR_2"/>
    <property type="match status" value="1"/>
</dbReference>
<organism evidence="6 7">
    <name type="scientific">Pseudomonas syringae pv. castaneae</name>
    <dbReference type="NCBI Taxonomy" id="264450"/>
    <lineage>
        <taxon>Bacteria</taxon>
        <taxon>Pseudomonadati</taxon>
        <taxon>Pseudomonadota</taxon>
        <taxon>Gammaproteobacteria</taxon>
        <taxon>Pseudomonadales</taxon>
        <taxon>Pseudomonadaceae</taxon>
        <taxon>Pseudomonas</taxon>
        <taxon>Pseudomonas syringae</taxon>
    </lineage>
</organism>
<dbReference type="Pfam" id="PF00440">
    <property type="entry name" value="TetR_N"/>
    <property type="match status" value="1"/>
</dbReference>
<dbReference type="PANTHER" id="PTHR47506">
    <property type="entry name" value="TRANSCRIPTIONAL REGULATORY PROTEIN"/>
    <property type="match status" value="1"/>
</dbReference>
<gene>
    <name evidence="6" type="ORF">ALO79_04813</name>
</gene>
<dbReference type="InterPro" id="IPR036271">
    <property type="entry name" value="Tet_transcr_reg_TetR-rel_C_sf"/>
</dbReference>
<dbReference type="EMBL" id="LJQD01000588">
    <property type="protein sequence ID" value="KPW88588.1"/>
    <property type="molecule type" value="Genomic_DNA"/>
</dbReference>
<dbReference type="PATRIC" id="fig|264450.4.peg.5712"/>
<dbReference type="AlphaFoldDB" id="A0A0P9MAX9"/>
<evidence type="ECO:0000259" key="5">
    <source>
        <dbReference type="PROSITE" id="PS50977"/>
    </source>
</evidence>
<keyword evidence="2 4" id="KW-0238">DNA-binding</keyword>
<evidence type="ECO:0000313" key="7">
    <source>
        <dbReference type="Proteomes" id="UP000050381"/>
    </source>
</evidence>
<evidence type="ECO:0000256" key="2">
    <source>
        <dbReference type="ARBA" id="ARBA00023125"/>
    </source>
</evidence>
<evidence type="ECO:0000256" key="1">
    <source>
        <dbReference type="ARBA" id="ARBA00023015"/>
    </source>
</evidence>
<dbReference type="InterPro" id="IPR001647">
    <property type="entry name" value="HTH_TetR"/>
</dbReference>
<name>A0A0P9MAX9_PSESX</name>
<reference evidence="6 7" key="1">
    <citation type="submission" date="2015-09" db="EMBL/GenBank/DDBJ databases">
        <title>Genome announcement of multiple Pseudomonas syringae strains.</title>
        <authorList>
            <person name="Thakur S."/>
            <person name="Wang P.W."/>
            <person name="Gong Y."/>
            <person name="Weir B.S."/>
            <person name="Guttman D.S."/>
        </authorList>
    </citation>
    <scope>NUCLEOTIDE SEQUENCE [LARGE SCALE GENOMIC DNA]</scope>
    <source>
        <strain evidence="6 7">ICMP9419</strain>
    </source>
</reference>
<dbReference type="Proteomes" id="UP000050381">
    <property type="component" value="Unassembled WGS sequence"/>
</dbReference>
<dbReference type="GO" id="GO:0003677">
    <property type="term" value="F:DNA binding"/>
    <property type="evidence" value="ECO:0007669"/>
    <property type="project" value="UniProtKB-UniRule"/>
</dbReference>
<comment type="caution">
    <text evidence="6">The sequence shown here is derived from an EMBL/GenBank/DDBJ whole genome shotgun (WGS) entry which is preliminary data.</text>
</comment>
<feature type="DNA-binding region" description="H-T-H motif" evidence="4">
    <location>
        <begin position="45"/>
        <end position="64"/>
    </location>
</feature>